<protein>
    <submittedName>
        <fullName evidence="1">Uncharacterized protein</fullName>
    </submittedName>
</protein>
<organism evidence="1 2">
    <name type="scientific">Lipomyces kononenkoae</name>
    <name type="common">Yeast</name>
    <dbReference type="NCBI Taxonomy" id="34357"/>
    <lineage>
        <taxon>Eukaryota</taxon>
        <taxon>Fungi</taxon>
        <taxon>Dikarya</taxon>
        <taxon>Ascomycota</taxon>
        <taxon>Saccharomycotina</taxon>
        <taxon>Lipomycetes</taxon>
        <taxon>Lipomycetales</taxon>
        <taxon>Lipomycetaceae</taxon>
        <taxon>Lipomyces</taxon>
    </lineage>
</organism>
<accession>A0ACC3SS19</accession>
<reference evidence="2" key="1">
    <citation type="journal article" date="2024" name="Front. Bioeng. Biotechnol.">
        <title>Genome-scale model development and genomic sequencing of the oleaginous clade Lipomyces.</title>
        <authorList>
            <person name="Czajka J.J."/>
            <person name="Han Y."/>
            <person name="Kim J."/>
            <person name="Mondo S.J."/>
            <person name="Hofstad B.A."/>
            <person name="Robles A."/>
            <person name="Haridas S."/>
            <person name="Riley R."/>
            <person name="LaButti K."/>
            <person name="Pangilinan J."/>
            <person name="Andreopoulos W."/>
            <person name="Lipzen A."/>
            <person name="Yan J."/>
            <person name="Wang M."/>
            <person name="Ng V."/>
            <person name="Grigoriev I.V."/>
            <person name="Spatafora J.W."/>
            <person name="Magnuson J.K."/>
            <person name="Baker S.E."/>
            <person name="Pomraning K.R."/>
        </authorList>
    </citation>
    <scope>NUCLEOTIDE SEQUENCE [LARGE SCALE GENOMIC DNA]</scope>
    <source>
        <strain evidence="2">CBS 7786</strain>
    </source>
</reference>
<sequence>PYHDPVVGQLPPDNLTTPTYTDGQLEWTVHAIVDASRDMPDGLGQIYFHVKWEGFDDESEDTWEPIWHLSNCPEKIDEFLRTHPDHPALPITDTDMNPIRPSGRSRGTRAGRNRR</sequence>
<dbReference type="Proteomes" id="UP001433508">
    <property type="component" value="Unassembled WGS sequence"/>
</dbReference>
<name>A0ACC3SS19_LIPKO</name>
<comment type="caution">
    <text evidence="1">The sequence shown here is derived from an EMBL/GenBank/DDBJ whole genome shotgun (WGS) entry which is preliminary data.</text>
</comment>
<evidence type="ECO:0000313" key="2">
    <source>
        <dbReference type="Proteomes" id="UP001433508"/>
    </source>
</evidence>
<dbReference type="EMBL" id="MU971477">
    <property type="protein sequence ID" value="KAK9234424.1"/>
    <property type="molecule type" value="Genomic_DNA"/>
</dbReference>
<gene>
    <name evidence="1" type="ORF">V1525DRAFT_391453</name>
</gene>
<keyword evidence="2" id="KW-1185">Reference proteome</keyword>
<evidence type="ECO:0000313" key="1">
    <source>
        <dbReference type="EMBL" id="KAK9234424.1"/>
    </source>
</evidence>
<feature type="non-terminal residue" evidence="1">
    <location>
        <position position="1"/>
    </location>
</feature>
<proteinExistence type="predicted"/>